<dbReference type="KEGG" id="tva:4745980"/>
<dbReference type="InterPro" id="IPR005828">
    <property type="entry name" value="MFS_sugar_transport-like"/>
</dbReference>
<feature type="transmembrane region" description="Helical" evidence="5">
    <location>
        <begin position="262"/>
        <end position="280"/>
    </location>
</feature>
<dbReference type="GO" id="GO:0016020">
    <property type="term" value="C:membrane"/>
    <property type="evidence" value="ECO:0000318"/>
    <property type="project" value="GO_Central"/>
</dbReference>
<evidence type="ECO:0000259" key="6">
    <source>
        <dbReference type="PROSITE" id="PS50850"/>
    </source>
</evidence>
<dbReference type="PANTHER" id="PTHR48021">
    <property type="match status" value="1"/>
</dbReference>
<dbReference type="STRING" id="5722.A2G3D7"/>
<feature type="transmembrane region" description="Helical" evidence="5">
    <location>
        <begin position="84"/>
        <end position="105"/>
    </location>
</feature>
<dbReference type="GO" id="GO:0055085">
    <property type="term" value="P:transmembrane transport"/>
    <property type="evidence" value="ECO:0000318"/>
    <property type="project" value="GO_Central"/>
</dbReference>
<dbReference type="PRINTS" id="PR00171">
    <property type="entry name" value="SUGRTRNSPORT"/>
</dbReference>
<feature type="transmembrane region" description="Helical" evidence="5">
    <location>
        <begin position="286"/>
        <end position="314"/>
    </location>
</feature>
<dbReference type="EMBL" id="DS114322">
    <property type="protein sequence ID" value="EAX88325.1"/>
    <property type="molecule type" value="Genomic_DNA"/>
</dbReference>
<feature type="transmembrane region" description="Helical" evidence="5">
    <location>
        <begin position="359"/>
        <end position="377"/>
    </location>
</feature>
<dbReference type="Gene3D" id="1.20.1250.20">
    <property type="entry name" value="MFS general substrate transporter like domains"/>
    <property type="match status" value="2"/>
</dbReference>
<keyword evidence="3 5" id="KW-1133">Transmembrane helix</keyword>
<feature type="transmembrane region" description="Helical" evidence="5">
    <location>
        <begin position="60"/>
        <end position="78"/>
    </location>
</feature>
<evidence type="ECO:0000313" key="8">
    <source>
        <dbReference type="Proteomes" id="UP000001542"/>
    </source>
</evidence>
<dbReference type="FunFam" id="1.20.1250.20:FF:000279">
    <property type="entry name" value="Major facilitator superfamily protein"/>
    <property type="match status" value="1"/>
</dbReference>
<evidence type="ECO:0000256" key="4">
    <source>
        <dbReference type="ARBA" id="ARBA00023136"/>
    </source>
</evidence>
<keyword evidence="4 5" id="KW-0472">Membrane</keyword>
<proteinExistence type="predicted"/>
<dbReference type="GO" id="GO:0022857">
    <property type="term" value="F:transmembrane transporter activity"/>
    <property type="evidence" value="ECO:0000318"/>
    <property type="project" value="GO_Central"/>
</dbReference>
<feature type="domain" description="Major facilitator superfamily (MFS) profile" evidence="6">
    <location>
        <begin position="1"/>
        <end position="380"/>
    </location>
</feature>
<dbReference type="PANTHER" id="PTHR48021:SF1">
    <property type="entry name" value="GH07001P-RELATED"/>
    <property type="match status" value="1"/>
</dbReference>
<feature type="transmembrane region" description="Helical" evidence="5">
    <location>
        <begin position="33"/>
        <end position="53"/>
    </location>
</feature>
<accession>A2G3D7</accession>
<feature type="transmembrane region" description="Helical" evidence="5">
    <location>
        <begin position="148"/>
        <end position="166"/>
    </location>
</feature>
<dbReference type="InterPro" id="IPR003663">
    <property type="entry name" value="Sugar/inositol_transpt"/>
</dbReference>
<dbReference type="InterPro" id="IPR050549">
    <property type="entry name" value="MFS_Trehalose_Transporter"/>
</dbReference>
<keyword evidence="8" id="KW-1185">Reference proteome</keyword>
<reference evidence="7" key="1">
    <citation type="submission" date="2006-10" db="EMBL/GenBank/DDBJ databases">
        <authorList>
            <person name="Amadeo P."/>
            <person name="Zhao Q."/>
            <person name="Wortman J."/>
            <person name="Fraser-Liggett C."/>
            <person name="Carlton J."/>
        </authorList>
    </citation>
    <scope>NUCLEOTIDE SEQUENCE</scope>
    <source>
        <strain evidence="7">G3</strain>
    </source>
</reference>
<evidence type="ECO:0000256" key="3">
    <source>
        <dbReference type="ARBA" id="ARBA00022989"/>
    </source>
</evidence>
<feature type="transmembrane region" description="Helical" evidence="5">
    <location>
        <begin position="229"/>
        <end position="255"/>
    </location>
</feature>
<feature type="transmembrane region" description="Helical" evidence="5">
    <location>
        <begin position="117"/>
        <end position="136"/>
    </location>
</feature>
<protein>
    <submittedName>
        <fullName evidence="7">Major facilitator superfamily protein</fullName>
    </submittedName>
</protein>
<sequence length="411" mass="45684">MLGSLNFGISVGLPTPMTTVFHNWNKSDSALQWYNIITSLCAIFSPFILTFSLNYVGRRLAFMFLHIFAAGIYVLSLFMSKERFWIAIFSRALAGLDIGGFTSLCPTMLIEIAPTKLGGFFGNLHQIGCVVGITIMYVQGTYANWKTLFYTGIGFSALGACLIWICPETSPNRRKSESDSNTHREKDTLFQDCYLEKLVVGLTMMFIQQFCGINAILSNLSQSFEDAGVPLATGIASTISMGCQFLGVFICGFAVDYLRRMPLFCISALGCAIMLFLFSINTSYNLTNWVAIVIICFYLFFFGLALGPILWFIVPELFPDSVRSMAATMVVVVNQFCSFIVVFMFPWMKEGMGQSATCIFYGVISALGAIFGFFYIIEPSNTKMGGIDWNDDDLVDDLLDIKDPITKSINN</sequence>
<dbReference type="Pfam" id="PF00083">
    <property type="entry name" value="Sugar_tr"/>
    <property type="match status" value="2"/>
</dbReference>
<dbReference type="RefSeq" id="XP_001301255.1">
    <property type="nucleotide sequence ID" value="XM_001301254.1"/>
</dbReference>
<feature type="transmembrane region" description="Helical" evidence="5">
    <location>
        <begin position="326"/>
        <end position="347"/>
    </location>
</feature>
<evidence type="ECO:0000256" key="2">
    <source>
        <dbReference type="ARBA" id="ARBA00022692"/>
    </source>
</evidence>
<evidence type="ECO:0000313" key="7">
    <source>
        <dbReference type="EMBL" id="EAX88325.1"/>
    </source>
</evidence>
<dbReference type="InterPro" id="IPR036259">
    <property type="entry name" value="MFS_trans_sf"/>
</dbReference>
<feature type="transmembrane region" description="Helical" evidence="5">
    <location>
        <begin position="198"/>
        <end position="217"/>
    </location>
</feature>
<organism evidence="7 8">
    <name type="scientific">Trichomonas vaginalis (strain ATCC PRA-98 / G3)</name>
    <dbReference type="NCBI Taxonomy" id="412133"/>
    <lineage>
        <taxon>Eukaryota</taxon>
        <taxon>Metamonada</taxon>
        <taxon>Parabasalia</taxon>
        <taxon>Trichomonadida</taxon>
        <taxon>Trichomonadidae</taxon>
        <taxon>Trichomonas</taxon>
    </lineage>
</organism>
<dbReference type="SMR" id="A2G3D7"/>
<keyword evidence="2 5" id="KW-0812">Transmembrane</keyword>
<comment type="subcellular location">
    <subcellularLocation>
        <location evidence="1">Membrane</location>
        <topology evidence="1">Multi-pass membrane protein</topology>
    </subcellularLocation>
</comment>
<dbReference type="VEuPathDB" id="TrichDB:TVAGG3_0914360"/>
<name>A2G3D7_TRIV3</name>
<evidence type="ECO:0000256" key="1">
    <source>
        <dbReference type="ARBA" id="ARBA00004141"/>
    </source>
</evidence>
<evidence type="ECO:0000256" key="5">
    <source>
        <dbReference type="SAM" id="Phobius"/>
    </source>
</evidence>
<dbReference type="PROSITE" id="PS50850">
    <property type="entry name" value="MFS"/>
    <property type="match status" value="1"/>
</dbReference>
<dbReference type="SUPFAM" id="SSF103473">
    <property type="entry name" value="MFS general substrate transporter"/>
    <property type="match status" value="1"/>
</dbReference>
<reference evidence="7" key="2">
    <citation type="journal article" date="2007" name="Science">
        <title>Draft genome sequence of the sexually transmitted pathogen Trichomonas vaginalis.</title>
        <authorList>
            <person name="Carlton J.M."/>
            <person name="Hirt R.P."/>
            <person name="Silva J.C."/>
            <person name="Delcher A.L."/>
            <person name="Schatz M."/>
            <person name="Zhao Q."/>
            <person name="Wortman J.R."/>
            <person name="Bidwell S.L."/>
            <person name="Alsmark U.C.M."/>
            <person name="Besteiro S."/>
            <person name="Sicheritz-Ponten T."/>
            <person name="Noel C.J."/>
            <person name="Dacks J.B."/>
            <person name="Foster P.G."/>
            <person name="Simillion C."/>
            <person name="Van de Peer Y."/>
            <person name="Miranda-Saavedra D."/>
            <person name="Barton G.J."/>
            <person name="Westrop G.D."/>
            <person name="Mueller S."/>
            <person name="Dessi D."/>
            <person name="Fiori P.L."/>
            <person name="Ren Q."/>
            <person name="Paulsen I."/>
            <person name="Zhang H."/>
            <person name="Bastida-Corcuera F.D."/>
            <person name="Simoes-Barbosa A."/>
            <person name="Brown M.T."/>
            <person name="Hayes R.D."/>
            <person name="Mukherjee M."/>
            <person name="Okumura C.Y."/>
            <person name="Schneider R."/>
            <person name="Smith A.J."/>
            <person name="Vanacova S."/>
            <person name="Villalvazo M."/>
            <person name="Haas B.J."/>
            <person name="Pertea M."/>
            <person name="Feldblyum T.V."/>
            <person name="Utterback T.R."/>
            <person name="Shu C.L."/>
            <person name="Osoegawa K."/>
            <person name="de Jong P.J."/>
            <person name="Hrdy I."/>
            <person name="Horvathova L."/>
            <person name="Zubacova Z."/>
            <person name="Dolezal P."/>
            <person name="Malik S.B."/>
            <person name="Logsdon J.M. Jr."/>
            <person name="Henze K."/>
            <person name="Gupta A."/>
            <person name="Wang C.C."/>
            <person name="Dunne R.L."/>
            <person name="Upcroft J.A."/>
            <person name="Upcroft P."/>
            <person name="White O."/>
            <person name="Salzberg S.L."/>
            <person name="Tang P."/>
            <person name="Chiu C.-H."/>
            <person name="Lee Y.-S."/>
            <person name="Embley T.M."/>
            <person name="Coombs G.H."/>
            <person name="Mottram J.C."/>
            <person name="Tachezy J."/>
            <person name="Fraser-Liggett C.M."/>
            <person name="Johnson P.J."/>
        </authorList>
    </citation>
    <scope>NUCLEOTIDE SEQUENCE [LARGE SCALE GENOMIC DNA]</scope>
    <source>
        <strain evidence="7">G3</strain>
    </source>
</reference>
<dbReference type="FunCoup" id="A2G3D7">
    <property type="interactions" value="488"/>
</dbReference>
<dbReference type="AlphaFoldDB" id="A2G3D7"/>
<dbReference type="InParanoid" id="A2G3D7"/>
<dbReference type="eggNOG" id="KOG0254">
    <property type="taxonomic scope" value="Eukaryota"/>
</dbReference>
<dbReference type="InterPro" id="IPR020846">
    <property type="entry name" value="MFS_dom"/>
</dbReference>
<dbReference type="FunFam" id="1.20.1250.20:FF:000352">
    <property type="entry name" value="Major Facilitator Superfamily protein"/>
    <property type="match status" value="1"/>
</dbReference>
<gene>
    <name evidence="7" type="ORF">TVAG_449110</name>
</gene>
<dbReference type="VEuPathDB" id="TrichDB:TVAG_449110"/>
<dbReference type="OrthoDB" id="6133115at2759"/>
<dbReference type="Proteomes" id="UP000001542">
    <property type="component" value="Unassembled WGS sequence"/>
</dbReference>